<evidence type="ECO:0000256" key="3">
    <source>
        <dbReference type="ARBA" id="ARBA00022692"/>
    </source>
</evidence>
<keyword evidence="2" id="KW-1003">Cell membrane</keyword>
<evidence type="ECO:0000256" key="1">
    <source>
        <dbReference type="ARBA" id="ARBA00004651"/>
    </source>
</evidence>
<proteinExistence type="predicted"/>
<keyword evidence="3 6" id="KW-0812">Transmembrane</keyword>
<comment type="subcellular location">
    <subcellularLocation>
        <location evidence="1">Cell membrane</location>
        <topology evidence="1">Multi-pass membrane protein</topology>
    </subcellularLocation>
</comment>
<dbReference type="CDD" id="cd06173">
    <property type="entry name" value="MFS_MefA_like"/>
    <property type="match status" value="1"/>
</dbReference>
<keyword evidence="4 6" id="KW-1133">Transmembrane helix</keyword>
<keyword evidence="5 6" id="KW-0472">Membrane</keyword>
<feature type="transmembrane region" description="Helical" evidence="6">
    <location>
        <begin position="307"/>
        <end position="327"/>
    </location>
</feature>
<feature type="transmembrane region" description="Helical" evidence="6">
    <location>
        <begin position="21"/>
        <end position="42"/>
    </location>
</feature>
<dbReference type="RefSeq" id="WP_344666015.1">
    <property type="nucleotide sequence ID" value="NZ_BAAAQN010000013.1"/>
</dbReference>
<sequence>MHDLRELLKSGLFRRLFGTRLVGQFGDGVFQVALAAFVVFSPEKEATAGDVAEAFALLLIPFTVIGPFAGVFLDRWRRRQVLLYANLLRAGIVLVVATQVLAGDSGPLFYTSALAVLSCNRFILAGLSAALPQAVDNERLIVANAVSPTAGTIAATLGGAVGVAVRALVGDGDGANALILVIAAVLYMGGSFVARSMPRDALGPDERPGASTWSELKIVARGLWQGLEHLRERKPAAAALAAITANRFCYGLTTIMVLLLFRNTFNDSHDTNAGLRGFGAAVGISGVGFFISAVATPVVLRHLRLSTWITVCMIGSGISLAASASWFQVVPLMIGALVQGFLAQGQKICTDTLVQRNIDDAYRGRVFSIYDMLFNGAFVAAAAVAAAALPPSGKSLTLVWGTVAVYAIGGIAYAWFRSASRSAHQDRNSATAVS</sequence>
<dbReference type="SUPFAM" id="SSF103473">
    <property type="entry name" value="MFS general substrate transporter"/>
    <property type="match status" value="1"/>
</dbReference>
<evidence type="ECO:0000313" key="8">
    <source>
        <dbReference type="Proteomes" id="UP001500751"/>
    </source>
</evidence>
<comment type="caution">
    <text evidence="7">The sequence shown here is derived from an EMBL/GenBank/DDBJ whole genome shotgun (WGS) entry which is preliminary data.</text>
</comment>
<dbReference type="InterPro" id="IPR011701">
    <property type="entry name" value="MFS"/>
</dbReference>
<dbReference type="PANTHER" id="PTHR23513:SF17">
    <property type="entry name" value="MEMBRANE PROTEIN"/>
    <property type="match status" value="1"/>
</dbReference>
<protein>
    <submittedName>
        <fullName evidence="7">MFS transporter</fullName>
    </submittedName>
</protein>
<name>A0ABN2U4F2_9ACTN</name>
<dbReference type="EMBL" id="BAAAQN010000013">
    <property type="protein sequence ID" value="GAA2027645.1"/>
    <property type="molecule type" value="Genomic_DNA"/>
</dbReference>
<evidence type="ECO:0000256" key="5">
    <source>
        <dbReference type="ARBA" id="ARBA00023136"/>
    </source>
</evidence>
<feature type="transmembrane region" description="Helical" evidence="6">
    <location>
        <begin position="396"/>
        <end position="416"/>
    </location>
</feature>
<evidence type="ECO:0000256" key="4">
    <source>
        <dbReference type="ARBA" id="ARBA00022989"/>
    </source>
</evidence>
<gene>
    <name evidence="7" type="ORF">GCM10009839_28170</name>
</gene>
<evidence type="ECO:0000256" key="2">
    <source>
        <dbReference type="ARBA" id="ARBA00022475"/>
    </source>
</evidence>
<feature type="transmembrane region" description="Helical" evidence="6">
    <location>
        <begin position="141"/>
        <end position="169"/>
    </location>
</feature>
<feature type="transmembrane region" description="Helical" evidence="6">
    <location>
        <begin position="281"/>
        <end position="300"/>
    </location>
</feature>
<organism evidence="7 8">
    <name type="scientific">Catenulispora yoronensis</name>
    <dbReference type="NCBI Taxonomy" id="450799"/>
    <lineage>
        <taxon>Bacteria</taxon>
        <taxon>Bacillati</taxon>
        <taxon>Actinomycetota</taxon>
        <taxon>Actinomycetes</taxon>
        <taxon>Catenulisporales</taxon>
        <taxon>Catenulisporaceae</taxon>
        <taxon>Catenulispora</taxon>
    </lineage>
</organism>
<dbReference type="InterPro" id="IPR036259">
    <property type="entry name" value="MFS_trans_sf"/>
</dbReference>
<evidence type="ECO:0000256" key="6">
    <source>
        <dbReference type="SAM" id="Phobius"/>
    </source>
</evidence>
<feature type="transmembrane region" description="Helical" evidence="6">
    <location>
        <begin position="175"/>
        <end position="194"/>
    </location>
</feature>
<dbReference type="Proteomes" id="UP001500751">
    <property type="component" value="Unassembled WGS sequence"/>
</dbReference>
<keyword evidence="8" id="KW-1185">Reference proteome</keyword>
<feature type="transmembrane region" description="Helical" evidence="6">
    <location>
        <begin position="54"/>
        <end position="74"/>
    </location>
</feature>
<dbReference type="PANTHER" id="PTHR23513">
    <property type="entry name" value="INTEGRAL MEMBRANE EFFLUX PROTEIN-RELATED"/>
    <property type="match status" value="1"/>
</dbReference>
<reference evidence="7 8" key="1">
    <citation type="journal article" date="2019" name="Int. J. Syst. Evol. Microbiol.">
        <title>The Global Catalogue of Microorganisms (GCM) 10K type strain sequencing project: providing services to taxonomists for standard genome sequencing and annotation.</title>
        <authorList>
            <consortium name="The Broad Institute Genomics Platform"/>
            <consortium name="The Broad Institute Genome Sequencing Center for Infectious Disease"/>
            <person name="Wu L."/>
            <person name="Ma J."/>
        </authorList>
    </citation>
    <scope>NUCLEOTIDE SEQUENCE [LARGE SCALE GENOMIC DNA]</scope>
    <source>
        <strain evidence="7 8">JCM 16014</strain>
    </source>
</reference>
<feature type="transmembrane region" description="Helical" evidence="6">
    <location>
        <begin position="237"/>
        <end position="261"/>
    </location>
</feature>
<accession>A0ABN2U4F2</accession>
<feature type="transmembrane region" description="Helical" evidence="6">
    <location>
        <begin position="372"/>
        <end position="389"/>
    </location>
</feature>
<feature type="transmembrane region" description="Helical" evidence="6">
    <location>
        <begin position="81"/>
        <end position="102"/>
    </location>
</feature>
<dbReference type="Pfam" id="PF07690">
    <property type="entry name" value="MFS_1"/>
    <property type="match status" value="1"/>
</dbReference>
<evidence type="ECO:0000313" key="7">
    <source>
        <dbReference type="EMBL" id="GAA2027645.1"/>
    </source>
</evidence>
<dbReference type="Gene3D" id="1.20.1250.20">
    <property type="entry name" value="MFS general substrate transporter like domains"/>
    <property type="match status" value="1"/>
</dbReference>